<evidence type="ECO:0000256" key="12">
    <source>
        <dbReference type="ARBA" id="ARBA00023180"/>
    </source>
</evidence>
<dbReference type="PRINTS" id="PR00237">
    <property type="entry name" value="GPCRRHODOPSN"/>
</dbReference>
<proteinExistence type="inferred from homology"/>
<evidence type="ECO:0000256" key="4">
    <source>
        <dbReference type="ARBA" id="ARBA00022475"/>
    </source>
</evidence>
<name>A0A8C4T3J9_ERPCA</name>
<dbReference type="GO" id="GO:0042923">
    <property type="term" value="F:neuropeptide binding"/>
    <property type="evidence" value="ECO:0007669"/>
    <property type="project" value="TreeGrafter"/>
</dbReference>
<evidence type="ECO:0000256" key="7">
    <source>
        <dbReference type="ARBA" id="ARBA00023040"/>
    </source>
</evidence>
<evidence type="ECO:0000256" key="6">
    <source>
        <dbReference type="ARBA" id="ARBA00022989"/>
    </source>
</evidence>
<evidence type="ECO:0000256" key="3">
    <source>
        <dbReference type="ARBA" id="ARBA00019471"/>
    </source>
</evidence>
<keyword evidence="11 15" id="KW-0675">Receptor</keyword>
<feature type="transmembrane region" description="Helical" evidence="16">
    <location>
        <begin position="253"/>
        <end position="271"/>
    </location>
</feature>
<feature type="transmembrane region" description="Helical" evidence="16">
    <location>
        <begin position="202"/>
        <end position="224"/>
    </location>
</feature>
<reference evidence="18" key="1">
    <citation type="submission" date="2025-08" db="UniProtKB">
        <authorList>
            <consortium name="Ensembl"/>
        </authorList>
    </citation>
    <scope>IDENTIFICATION</scope>
</reference>
<dbReference type="InterPro" id="IPR000276">
    <property type="entry name" value="GPCR_Rhodpsn"/>
</dbReference>
<feature type="transmembrane region" description="Helical" evidence="16">
    <location>
        <begin position="72"/>
        <end position="97"/>
    </location>
</feature>
<keyword evidence="14" id="KW-0449">Lipoprotein</keyword>
<feature type="transmembrane region" description="Helical" evidence="16">
    <location>
        <begin position="291"/>
        <end position="314"/>
    </location>
</feature>
<evidence type="ECO:0000256" key="1">
    <source>
        <dbReference type="ARBA" id="ARBA00004651"/>
    </source>
</evidence>
<evidence type="ECO:0000256" key="16">
    <source>
        <dbReference type="SAM" id="Phobius"/>
    </source>
</evidence>
<protein>
    <recommendedName>
        <fullName evidence="3">Neuropeptide Y receptor type 1</fullName>
    </recommendedName>
</protein>
<keyword evidence="9" id="KW-0564">Palmitate</keyword>
<dbReference type="PRINTS" id="PR01012">
    <property type="entry name" value="NRPEPTIDEYR"/>
</dbReference>
<dbReference type="FunFam" id="1.20.1070.10:FF:000062">
    <property type="entry name" value="Neuropeptide Y receptor type 1"/>
    <property type="match status" value="1"/>
</dbReference>
<evidence type="ECO:0000313" key="18">
    <source>
        <dbReference type="Ensembl" id="ENSECRP00000023637.1"/>
    </source>
</evidence>
<feature type="transmembrane region" description="Helical" evidence="16">
    <location>
        <begin position="109"/>
        <end position="130"/>
    </location>
</feature>
<dbReference type="Proteomes" id="UP000694620">
    <property type="component" value="Unassembled WGS sequence"/>
</dbReference>
<keyword evidence="4" id="KW-1003">Cell membrane</keyword>
<organism evidence="18 19">
    <name type="scientific">Erpetoichthys calabaricus</name>
    <name type="common">Rope fish</name>
    <name type="synonym">Calamoichthys calabaricus</name>
    <dbReference type="NCBI Taxonomy" id="27687"/>
    <lineage>
        <taxon>Eukaryota</taxon>
        <taxon>Metazoa</taxon>
        <taxon>Chordata</taxon>
        <taxon>Craniata</taxon>
        <taxon>Vertebrata</taxon>
        <taxon>Euteleostomi</taxon>
        <taxon>Actinopterygii</taxon>
        <taxon>Polypteriformes</taxon>
        <taxon>Polypteridae</taxon>
        <taxon>Erpetoichthys</taxon>
    </lineage>
</organism>
<dbReference type="GO" id="GO:0043005">
    <property type="term" value="C:neuron projection"/>
    <property type="evidence" value="ECO:0007669"/>
    <property type="project" value="TreeGrafter"/>
</dbReference>
<evidence type="ECO:0000313" key="19">
    <source>
        <dbReference type="Proteomes" id="UP000694620"/>
    </source>
</evidence>
<keyword evidence="5 15" id="KW-0812">Transmembrane</keyword>
<keyword evidence="19" id="KW-1185">Reference proteome</keyword>
<keyword evidence="12" id="KW-0325">Glycoprotein</keyword>
<evidence type="ECO:0000256" key="14">
    <source>
        <dbReference type="ARBA" id="ARBA00023288"/>
    </source>
</evidence>
<evidence type="ECO:0000256" key="10">
    <source>
        <dbReference type="ARBA" id="ARBA00023157"/>
    </source>
</evidence>
<dbReference type="GO" id="GO:0004983">
    <property type="term" value="F:neuropeptide Y receptor activity"/>
    <property type="evidence" value="ECO:0007669"/>
    <property type="project" value="InterPro"/>
</dbReference>
<evidence type="ECO:0000256" key="9">
    <source>
        <dbReference type="ARBA" id="ARBA00023139"/>
    </source>
</evidence>
<evidence type="ECO:0000256" key="8">
    <source>
        <dbReference type="ARBA" id="ARBA00023136"/>
    </source>
</evidence>
<feature type="transmembrane region" description="Helical" evidence="16">
    <location>
        <begin position="39"/>
        <end position="60"/>
    </location>
</feature>
<keyword evidence="13 15" id="KW-0807">Transducer</keyword>
<dbReference type="Pfam" id="PF00001">
    <property type="entry name" value="7tm_1"/>
    <property type="match status" value="1"/>
</dbReference>
<comment type="similarity">
    <text evidence="2 15">Belongs to the G-protein coupled receptor 1 family.</text>
</comment>
<evidence type="ECO:0000256" key="5">
    <source>
        <dbReference type="ARBA" id="ARBA00022692"/>
    </source>
</evidence>
<dbReference type="PANTHER" id="PTHR24235">
    <property type="entry name" value="NEUROPEPTIDE Y RECEPTOR"/>
    <property type="match status" value="1"/>
</dbReference>
<reference evidence="18" key="2">
    <citation type="submission" date="2025-09" db="UniProtKB">
        <authorList>
            <consortium name="Ensembl"/>
        </authorList>
    </citation>
    <scope>IDENTIFICATION</scope>
</reference>
<dbReference type="InterPro" id="IPR017452">
    <property type="entry name" value="GPCR_Rhodpsn_7TM"/>
</dbReference>
<feature type="transmembrane region" description="Helical" evidence="16">
    <location>
        <begin position="150"/>
        <end position="173"/>
    </location>
</feature>
<keyword evidence="8 16" id="KW-0472">Membrane</keyword>
<keyword evidence="7 15" id="KW-0297">G-protein coupled receptor</keyword>
<evidence type="ECO:0000256" key="13">
    <source>
        <dbReference type="ARBA" id="ARBA00023224"/>
    </source>
</evidence>
<dbReference type="Gene3D" id="1.20.1070.10">
    <property type="entry name" value="Rhodopsin 7-helix transmembrane proteins"/>
    <property type="match status" value="1"/>
</dbReference>
<keyword evidence="6 16" id="KW-1133">Transmembrane helix</keyword>
<dbReference type="AlphaFoldDB" id="A0A8C4T3J9"/>
<evidence type="ECO:0000256" key="11">
    <source>
        <dbReference type="ARBA" id="ARBA00023170"/>
    </source>
</evidence>
<keyword evidence="10" id="KW-1015">Disulfide bond</keyword>
<evidence type="ECO:0000256" key="2">
    <source>
        <dbReference type="ARBA" id="ARBA00010663"/>
    </source>
</evidence>
<evidence type="ECO:0000256" key="15">
    <source>
        <dbReference type="RuleBase" id="RU000688"/>
    </source>
</evidence>
<comment type="subcellular location">
    <subcellularLocation>
        <location evidence="1">Cell membrane</location>
        <topology evidence="1">Multi-pass membrane protein</topology>
    </subcellularLocation>
</comment>
<dbReference type="SUPFAM" id="SSF81321">
    <property type="entry name" value="Family A G protein-coupled receptor-like"/>
    <property type="match status" value="1"/>
</dbReference>
<dbReference type="Ensembl" id="ENSECRT00000024151.1">
    <property type="protein sequence ID" value="ENSECRP00000023637.1"/>
    <property type="gene ID" value="ENSECRG00000015901.1"/>
</dbReference>
<dbReference type="PROSITE" id="PS50262">
    <property type="entry name" value="G_PROTEIN_RECEP_F1_2"/>
    <property type="match status" value="1"/>
</dbReference>
<dbReference type="GeneTree" id="ENSGT00940000160268"/>
<sequence>MCGNLTLSMQNCSGGNCSSKNDTLEGDCYHSTLALVLPIVYSVIAFLAITGNFSLIFIIIKKKEMHNVTNILIANLSTCDLLISIICLPFTVVYTLMDYWIFGEAMCKLTNMVQCVSVSVSVFTLVLIALERYQLIINPRGWRPSNLHAFIGIFVVWILAICIAIPLAIHVVFEESPLNNFPQYKGTFICHERWPSLSSQNIFTNVMLVVQYFGPLCFIGMCYLKIYIRLKRRNVAMETMRENKYRSNETKRINVLLISIVVATAVCWLPLHIFNIVAELIPAESMVCTNLWSSVCHLMAMISTCINPIFYGFLNRNLQQDLLIAFRFCRCSSREDDYETITMSTIQSDVSKTSFKLSSPEASA</sequence>
<dbReference type="PANTHER" id="PTHR24235:SF24">
    <property type="entry name" value="NEUROPEPTIDE Y RECEPTOR TYPE 1"/>
    <property type="match status" value="1"/>
</dbReference>
<accession>A0A8C4T3J9</accession>
<dbReference type="InterPro" id="IPR000611">
    <property type="entry name" value="NPY_rcpt"/>
</dbReference>
<dbReference type="PROSITE" id="PS00237">
    <property type="entry name" value="G_PROTEIN_RECEP_F1_1"/>
    <property type="match status" value="1"/>
</dbReference>
<feature type="domain" description="G-protein coupled receptors family 1 profile" evidence="17">
    <location>
        <begin position="51"/>
        <end position="311"/>
    </location>
</feature>
<dbReference type="GO" id="GO:0005886">
    <property type="term" value="C:plasma membrane"/>
    <property type="evidence" value="ECO:0007669"/>
    <property type="project" value="UniProtKB-SubCell"/>
</dbReference>
<evidence type="ECO:0000259" key="17">
    <source>
        <dbReference type="PROSITE" id="PS50262"/>
    </source>
</evidence>